<gene>
    <name evidence="2" type="ORF">BLGHR1_11145</name>
</gene>
<name>A0A383UL03_BLUHO</name>
<keyword evidence="1" id="KW-0812">Transmembrane</keyword>
<sequence length="27" mass="3326">MQIRNIYWSTIIVKSIYLWLAIPYNLL</sequence>
<evidence type="ECO:0000313" key="3">
    <source>
        <dbReference type="Proteomes" id="UP000275772"/>
    </source>
</evidence>
<proteinExistence type="predicted"/>
<evidence type="ECO:0000256" key="1">
    <source>
        <dbReference type="SAM" id="Phobius"/>
    </source>
</evidence>
<dbReference type="VEuPathDB" id="FungiDB:BLGHR1_11145"/>
<organism evidence="2 3">
    <name type="scientific">Blumeria hordei</name>
    <name type="common">Barley powdery mildew</name>
    <name type="synonym">Blumeria graminis f. sp. hordei</name>
    <dbReference type="NCBI Taxonomy" id="2867405"/>
    <lineage>
        <taxon>Eukaryota</taxon>
        <taxon>Fungi</taxon>
        <taxon>Dikarya</taxon>
        <taxon>Ascomycota</taxon>
        <taxon>Pezizomycotina</taxon>
        <taxon>Leotiomycetes</taxon>
        <taxon>Erysiphales</taxon>
        <taxon>Erysiphaceae</taxon>
        <taxon>Blumeria</taxon>
    </lineage>
</organism>
<dbReference type="EMBL" id="UNSH01000010">
    <property type="protein sequence ID" value="SZF00408.1"/>
    <property type="molecule type" value="Genomic_DNA"/>
</dbReference>
<dbReference type="AlphaFoldDB" id="A0A383UL03"/>
<accession>A0A383UL03</accession>
<keyword evidence="1" id="KW-0472">Membrane</keyword>
<evidence type="ECO:0000313" key="2">
    <source>
        <dbReference type="EMBL" id="SZF00408.1"/>
    </source>
</evidence>
<dbReference type="Proteomes" id="UP000275772">
    <property type="component" value="Unassembled WGS sequence"/>
</dbReference>
<feature type="transmembrane region" description="Helical" evidence="1">
    <location>
        <begin position="6"/>
        <end position="26"/>
    </location>
</feature>
<keyword evidence="1" id="KW-1133">Transmembrane helix</keyword>
<protein>
    <submittedName>
        <fullName evidence="2">Uncharacterized protein</fullName>
    </submittedName>
</protein>
<reference evidence="2 3" key="1">
    <citation type="submission" date="2017-11" db="EMBL/GenBank/DDBJ databases">
        <authorList>
            <person name="Kracher B."/>
        </authorList>
    </citation>
    <scope>NUCLEOTIDE SEQUENCE [LARGE SCALE GENOMIC DNA]</scope>
    <source>
        <strain evidence="2 3">RACE1</strain>
    </source>
</reference>